<reference evidence="2" key="1">
    <citation type="submission" date="2020-09" db="EMBL/GenBank/DDBJ databases">
        <title>Genome-Enabled Discovery of Anthraquinone Biosynthesis in Senna tora.</title>
        <authorList>
            <person name="Kang S.-H."/>
            <person name="Pandey R.P."/>
            <person name="Lee C.-M."/>
            <person name="Sim J.-S."/>
            <person name="Jeong J.-T."/>
            <person name="Choi B.-S."/>
            <person name="Jung M."/>
            <person name="Ginzburg D."/>
            <person name="Zhao K."/>
            <person name="Won S.Y."/>
            <person name="Oh T.-J."/>
            <person name="Yu Y."/>
            <person name="Kim N.-H."/>
            <person name="Lee O.R."/>
            <person name="Lee T.-H."/>
            <person name="Bashyal P."/>
            <person name="Kim T.-S."/>
            <person name="Lee W.-H."/>
            <person name="Kawkins C."/>
            <person name="Kim C.-K."/>
            <person name="Kim J.S."/>
            <person name="Ahn B.O."/>
            <person name="Rhee S.Y."/>
            <person name="Sohng J.K."/>
        </authorList>
    </citation>
    <scope>NUCLEOTIDE SEQUENCE</scope>
    <source>
        <tissue evidence="2">Leaf</tissue>
    </source>
</reference>
<name>A0A834W9W5_9FABA</name>
<accession>A0A834W9W5</accession>
<dbReference type="AlphaFoldDB" id="A0A834W9W5"/>
<keyword evidence="1" id="KW-0812">Transmembrane</keyword>
<dbReference type="EMBL" id="JAAIUW010000009">
    <property type="protein sequence ID" value="KAF7814657.1"/>
    <property type="molecule type" value="Genomic_DNA"/>
</dbReference>
<keyword evidence="1" id="KW-1133">Transmembrane helix</keyword>
<sequence>MGDISVDCGYYGLCGYEFKSWVVAKGFLLVILLGWVLFIQGLVSWIILEGSLDVSPLNLPSCYSSQVFESFLRSVFHPVWVPTRLNSGIDEGFKSCAMLVKSCFETASSLHVDLLAATWSRNDLGERMKVA</sequence>
<protein>
    <submittedName>
        <fullName evidence="2">Uncharacterized protein</fullName>
    </submittedName>
</protein>
<evidence type="ECO:0000256" key="1">
    <source>
        <dbReference type="SAM" id="Phobius"/>
    </source>
</evidence>
<gene>
    <name evidence="2" type="ORF">G2W53_028626</name>
</gene>
<comment type="caution">
    <text evidence="2">The sequence shown here is derived from an EMBL/GenBank/DDBJ whole genome shotgun (WGS) entry which is preliminary data.</text>
</comment>
<evidence type="ECO:0000313" key="3">
    <source>
        <dbReference type="Proteomes" id="UP000634136"/>
    </source>
</evidence>
<organism evidence="2 3">
    <name type="scientific">Senna tora</name>
    <dbReference type="NCBI Taxonomy" id="362788"/>
    <lineage>
        <taxon>Eukaryota</taxon>
        <taxon>Viridiplantae</taxon>
        <taxon>Streptophyta</taxon>
        <taxon>Embryophyta</taxon>
        <taxon>Tracheophyta</taxon>
        <taxon>Spermatophyta</taxon>
        <taxon>Magnoliopsida</taxon>
        <taxon>eudicotyledons</taxon>
        <taxon>Gunneridae</taxon>
        <taxon>Pentapetalae</taxon>
        <taxon>rosids</taxon>
        <taxon>fabids</taxon>
        <taxon>Fabales</taxon>
        <taxon>Fabaceae</taxon>
        <taxon>Caesalpinioideae</taxon>
        <taxon>Cassia clade</taxon>
        <taxon>Senna</taxon>
    </lineage>
</organism>
<proteinExistence type="predicted"/>
<evidence type="ECO:0000313" key="2">
    <source>
        <dbReference type="EMBL" id="KAF7814657.1"/>
    </source>
</evidence>
<dbReference type="Proteomes" id="UP000634136">
    <property type="component" value="Unassembled WGS sequence"/>
</dbReference>
<keyword evidence="1" id="KW-0472">Membrane</keyword>
<keyword evidence="3" id="KW-1185">Reference proteome</keyword>
<feature type="transmembrane region" description="Helical" evidence="1">
    <location>
        <begin position="26"/>
        <end position="48"/>
    </location>
</feature>